<accession>A0A1I5XSF0</accession>
<keyword evidence="3" id="KW-1185">Reference proteome</keyword>
<dbReference type="Pfam" id="PF19824">
    <property type="entry name" value="Tlp"/>
    <property type="match status" value="1"/>
</dbReference>
<dbReference type="OrthoDB" id="1799076at2"/>
<feature type="coiled-coil region" evidence="1">
    <location>
        <begin position="40"/>
        <end position="67"/>
    </location>
</feature>
<proteinExistence type="predicted"/>
<name>A0A1I5XSF0_9BACI</name>
<dbReference type="AlphaFoldDB" id="A0A1I5XSF0"/>
<evidence type="ECO:0000313" key="2">
    <source>
        <dbReference type="EMBL" id="SFQ34766.1"/>
    </source>
</evidence>
<organism evidence="2 3">
    <name type="scientific">Psychrobacillus psychrotolerans</name>
    <dbReference type="NCBI Taxonomy" id="126156"/>
    <lineage>
        <taxon>Bacteria</taxon>
        <taxon>Bacillati</taxon>
        <taxon>Bacillota</taxon>
        <taxon>Bacilli</taxon>
        <taxon>Bacillales</taxon>
        <taxon>Bacillaceae</taxon>
        <taxon>Psychrobacillus</taxon>
    </lineage>
</organism>
<protein>
    <recommendedName>
        <fullName evidence="4">Small, acid-soluble spore protein tlp</fullName>
    </recommendedName>
</protein>
<gene>
    <name evidence="2" type="ORF">SAMN05421670_1686</name>
</gene>
<dbReference type="EMBL" id="FOXU01000002">
    <property type="protein sequence ID" value="SFQ34766.1"/>
    <property type="molecule type" value="Genomic_DNA"/>
</dbReference>
<reference evidence="3" key="1">
    <citation type="submission" date="2016-10" db="EMBL/GenBank/DDBJ databases">
        <authorList>
            <person name="Varghese N."/>
            <person name="Submissions S."/>
        </authorList>
    </citation>
    <scope>NUCLEOTIDE SEQUENCE [LARGE SCALE GENOMIC DNA]</scope>
    <source>
        <strain evidence="3">DSM 11706</strain>
    </source>
</reference>
<keyword evidence="1" id="KW-0175">Coiled coil</keyword>
<dbReference type="Proteomes" id="UP000198734">
    <property type="component" value="Unassembled WGS sequence"/>
</dbReference>
<dbReference type="InterPro" id="IPR017524">
    <property type="entry name" value="SASP_thioredoxin-like"/>
</dbReference>
<evidence type="ECO:0000313" key="3">
    <source>
        <dbReference type="Proteomes" id="UP000198734"/>
    </source>
</evidence>
<dbReference type="RefSeq" id="WP_093536122.1">
    <property type="nucleotide sequence ID" value="NZ_FOXU01000002.1"/>
</dbReference>
<evidence type="ECO:0000256" key="1">
    <source>
        <dbReference type="SAM" id="Coils"/>
    </source>
</evidence>
<evidence type="ECO:0008006" key="4">
    <source>
        <dbReference type="Google" id="ProtNLM"/>
    </source>
</evidence>
<sequence length="73" mass="8367">MPKTKRGPNDRANSEERLKKTIRHMEAAEIAMEYAPKEDVAAIKKKNEHRAESIEELEKEIKSAEKTGLKGYL</sequence>